<feature type="domain" description="Fibronectin type-III" evidence="3">
    <location>
        <begin position="922"/>
        <end position="1038"/>
    </location>
</feature>
<dbReference type="PROSITE" id="PS50853">
    <property type="entry name" value="FN3"/>
    <property type="match status" value="1"/>
</dbReference>
<dbReference type="AlphaFoldDB" id="A0A6G0PMW5"/>
<feature type="compositionally biased region" description="Polar residues" evidence="2">
    <location>
        <begin position="122"/>
        <end position="146"/>
    </location>
</feature>
<dbReference type="SUPFAM" id="SSF49265">
    <property type="entry name" value="Fibronectin type III"/>
    <property type="match status" value="1"/>
</dbReference>
<dbReference type="CDD" id="cd00063">
    <property type="entry name" value="FN3"/>
    <property type="match status" value="1"/>
</dbReference>
<evidence type="ECO:0000259" key="3">
    <source>
        <dbReference type="PROSITE" id="PS50853"/>
    </source>
</evidence>
<proteinExistence type="predicted"/>
<dbReference type="Gene3D" id="2.60.40.10">
    <property type="entry name" value="Immunoglobulins"/>
    <property type="match status" value="1"/>
</dbReference>
<dbReference type="PROSITE" id="PS50096">
    <property type="entry name" value="IQ"/>
    <property type="match status" value="1"/>
</dbReference>
<evidence type="ECO:0000313" key="5">
    <source>
        <dbReference type="Proteomes" id="UP000476176"/>
    </source>
</evidence>
<name>A0A6G0PMW5_9STRA</name>
<feature type="compositionally biased region" description="Low complexity" evidence="2">
    <location>
        <begin position="147"/>
        <end position="162"/>
    </location>
</feature>
<sequence>MDTAAAGVDVEVDAKADDNAERVSLTQLPSTRRPLLPILPHYPPPAGALVVDKEETQLVYLAPLMTTSKEIYFAKHKDLLKGNNDTAVNTAEQEEEERSKKKMLVSLERHLARLRKVRHQPASPNQKSSSVFDVPSSDGQTRSTAPAASNVTETTSSTAASADGQLKRMKQRVRLLPITDDDRTAFWETIKGYERMQAYYHQTVLAGGASTPMGFNMEAAFKKMLLEERHQLWISTHESRLVENKSRKLQEDENYERRVIEASSEFRAQQRLQKRIREQLMCEAQNMQPIVMLGAFTQKMLTLLVLHWSRRRLEKHLSRTVRIWRRYRTIKRTSSHAANLLIEWLQKSVAVRSLSFRVFKGLRIFVRRVKRVQGLWRKRQAIRKLKFLIVEKAWIDLETVYVDTAIEEYENKRLEAEQQGVPKKWPKVGSNQKSRKKREIWMRFVPDSVRTEVIVEFLQKVDKEYEEKFRNQEDEFFPQLVQTLRGEHPNRARTYIKAVATKHALCGKVVETLLRYPGAVGEGVVAVQPFDVHLAPIGEMIKVRRVLEAKADQESEEYRKQLALLLQRRLQLRQASPETKVLQSESKPPPILPSIELKNADDQRNARLPKHSFGLVAVSYSFKNLPMLSERTKDVAMSLFDSLVGQHFNRFSRRGSKLLLNPSVIEFQDTMKELKKICSEEPNSSFFMCLSTHGARITRGANEGSYVLFSETRLSSEEELVLTAIHERDLAKMIHDIPSKNKFVAVELCQIQEPKDKIVDDAEAIRHRIHEQFLPQLYKQIVQLRLQALLERGIRLPSNEELTEDAVRSNPKLLNLILMESCDVKKEVPVRANEERVSNFMLRFRDAFRGAAITPKLDEENGFDQGPRHPLFAKEVLEYVCRSIRDDAVKHNALVHTEYKSRVRTSSIDFGQGEIPEPPTMPLASPTYVTSSLNSITLKLNYTVPSSSTELPTVLGYHIQRRGHGRACTGEASGWRRAAAFQVLSYEEVVRNGVIPPTTVTVYGLATDTAYCFRARARTAGGWGPFSTSSSGYRTRAATSTMDQHETIRLAALRDGANGVAKLMDKHKNAGAIQRYAAEILATMAMKGISTVHGRNASLQPLVPSDLPVVITVRNAMLKFKKDMHLQQQGCILFGRLAVSNATWREALLSVDKPSIMSIVQDISSRDGRDFNSELTRCATWALEQLRVGAITLRQKPRHVLSEHAAATRLQGMYRCRKAREGVRALARSVYAQAIDPTSGMTYVFNTRTGATFWGLPQFAS</sequence>
<reference evidence="4 5" key="1">
    <citation type="submission" date="2018-09" db="EMBL/GenBank/DDBJ databases">
        <title>Genomic investigation of the strawberry pathogen Phytophthora fragariae indicates pathogenicity is determined by transcriptional variation in three key races.</title>
        <authorList>
            <person name="Adams T.M."/>
            <person name="Armitage A.D."/>
            <person name="Sobczyk M.K."/>
            <person name="Bates H.J."/>
            <person name="Dunwell J.M."/>
            <person name="Nellist C.F."/>
            <person name="Harrison R.J."/>
        </authorList>
    </citation>
    <scope>NUCLEOTIDE SEQUENCE [LARGE SCALE GENOMIC DNA]</scope>
    <source>
        <strain evidence="4 5">BC-23</strain>
    </source>
</reference>
<dbReference type="InterPro" id="IPR003961">
    <property type="entry name" value="FN3_dom"/>
</dbReference>
<evidence type="ECO:0000256" key="1">
    <source>
        <dbReference type="SAM" id="Coils"/>
    </source>
</evidence>
<feature type="region of interest" description="Disordered" evidence="2">
    <location>
        <begin position="117"/>
        <end position="166"/>
    </location>
</feature>
<evidence type="ECO:0000256" key="2">
    <source>
        <dbReference type="SAM" id="MobiDB-lite"/>
    </source>
</evidence>
<dbReference type="InterPro" id="IPR036116">
    <property type="entry name" value="FN3_sf"/>
</dbReference>
<organism evidence="4 5">
    <name type="scientific">Phytophthora fragariae</name>
    <dbReference type="NCBI Taxonomy" id="53985"/>
    <lineage>
        <taxon>Eukaryota</taxon>
        <taxon>Sar</taxon>
        <taxon>Stramenopiles</taxon>
        <taxon>Oomycota</taxon>
        <taxon>Peronosporomycetes</taxon>
        <taxon>Peronosporales</taxon>
        <taxon>Peronosporaceae</taxon>
        <taxon>Phytophthora</taxon>
    </lineage>
</organism>
<keyword evidence="1" id="KW-0175">Coiled coil</keyword>
<dbReference type="Proteomes" id="UP000476176">
    <property type="component" value="Unassembled WGS sequence"/>
</dbReference>
<feature type="coiled-coil region" evidence="1">
    <location>
        <begin position="548"/>
        <end position="575"/>
    </location>
</feature>
<dbReference type="EMBL" id="QXGC01000090">
    <property type="protein sequence ID" value="KAE9250371.1"/>
    <property type="molecule type" value="Genomic_DNA"/>
</dbReference>
<accession>A0A6G0PMW5</accession>
<evidence type="ECO:0000313" key="4">
    <source>
        <dbReference type="EMBL" id="KAE9250371.1"/>
    </source>
</evidence>
<comment type="caution">
    <text evidence="4">The sequence shown here is derived from an EMBL/GenBank/DDBJ whole genome shotgun (WGS) entry which is preliminary data.</text>
</comment>
<dbReference type="InterPro" id="IPR013783">
    <property type="entry name" value="Ig-like_fold"/>
</dbReference>
<protein>
    <recommendedName>
        <fullName evidence="3">Fibronectin type-III domain-containing protein</fullName>
    </recommendedName>
</protein>
<gene>
    <name evidence="4" type="ORF">PF004_g2992</name>
</gene>